<comment type="caution">
    <text evidence="1">The sequence shown here is derived from an EMBL/GenBank/DDBJ whole genome shotgun (WGS) entry which is preliminary data.</text>
</comment>
<dbReference type="Proteomes" id="UP001055879">
    <property type="component" value="Linkage Group LG15"/>
</dbReference>
<reference evidence="1 2" key="2">
    <citation type="journal article" date="2022" name="Mol. Ecol. Resour.">
        <title>The genomes of chicory, endive, great burdock and yacon provide insights into Asteraceae paleo-polyploidization history and plant inulin production.</title>
        <authorList>
            <person name="Fan W."/>
            <person name="Wang S."/>
            <person name="Wang H."/>
            <person name="Wang A."/>
            <person name="Jiang F."/>
            <person name="Liu H."/>
            <person name="Zhao H."/>
            <person name="Xu D."/>
            <person name="Zhang Y."/>
        </authorList>
    </citation>
    <scope>NUCLEOTIDE SEQUENCE [LARGE SCALE GENOMIC DNA]</scope>
    <source>
        <strain evidence="2">cv. Niubang</strain>
    </source>
</reference>
<name>A0ACB8XQU8_ARCLA</name>
<protein>
    <submittedName>
        <fullName evidence="1">Uncharacterized protein</fullName>
    </submittedName>
</protein>
<organism evidence="1 2">
    <name type="scientific">Arctium lappa</name>
    <name type="common">Greater burdock</name>
    <name type="synonym">Lappa major</name>
    <dbReference type="NCBI Taxonomy" id="4217"/>
    <lineage>
        <taxon>Eukaryota</taxon>
        <taxon>Viridiplantae</taxon>
        <taxon>Streptophyta</taxon>
        <taxon>Embryophyta</taxon>
        <taxon>Tracheophyta</taxon>
        <taxon>Spermatophyta</taxon>
        <taxon>Magnoliopsida</taxon>
        <taxon>eudicotyledons</taxon>
        <taxon>Gunneridae</taxon>
        <taxon>Pentapetalae</taxon>
        <taxon>asterids</taxon>
        <taxon>campanulids</taxon>
        <taxon>Asterales</taxon>
        <taxon>Asteraceae</taxon>
        <taxon>Carduoideae</taxon>
        <taxon>Cardueae</taxon>
        <taxon>Arctiinae</taxon>
        <taxon>Arctium</taxon>
    </lineage>
</organism>
<evidence type="ECO:0000313" key="1">
    <source>
        <dbReference type="EMBL" id="KAI3672500.1"/>
    </source>
</evidence>
<sequence length="187" mass="21477">MAPLQVCIWFDLVRSPPPAIDSTADIVKINSYLHCLLQLSCHTGWREQYLCSIVNHTRLKIKKQTKLPENSVKSLKNLRSPKKSFSPVTTVQIELSAWRNYFWYYLKHHHTVHVSLAVVQLSVTQEICYKKFGKEIDSYDVVLRENGAPIQNYTDHVGDKSTFHLLNKGSAKALDKVVELYGTTNNF</sequence>
<keyword evidence="2" id="KW-1185">Reference proteome</keyword>
<reference evidence="2" key="1">
    <citation type="journal article" date="2022" name="Mol. Ecol. Resour.">
        <title>The genomes of chicory, endive, great burdock and yacon provide insights into Asteraceae palaeo-polyploidization history and plant inulin production.</title>
        <authorList>
            <person name="Fan W."/>
            <person name="Wang S."/>
            <person name="Wang H."/>
            <person name="Wang A."/>
            <person name="Jiang F."/>
            <person name="Liu H."/>
            <person name="Zhao H."/>
            <person name="Xu D."/>
            <person name="Zhang Y."/>
        </authorList>
    </citation>
    <scope>NUCLEOTIDE SEQUENCE [LARGE SCALE GENOMIC DNA]</scope>
    <source>
        <strain evidence="2">cv. Niubang</strain>
    </source>
</reference>
<dbReference type="EMBL" id="CM042061">
    <property type="protein sequence ID" value="KAI3672500.1"/>
    <property type="molecule type" value="Genomic_DNA"/>
</dbReference>
<accession>A0ACB8XQU8</accession>
<evidence type="ECO:0000313" key="2">
    <source>
        <dbReference type="Proteomes" id="UP001055879"/>
    </source>
</evidence>
<gene>
    <name evidence="1" type="ORF">L6452_38589</name>
</gene>
<proteinExistence type="predicted"/>